<dbReference type="EMBL" id="RJVO01000004">
    <property type="protein sequence ID" value="ROH89519.1"/>
    <property type="molecule type" value="Genomic_DNA"/>
</dbReference>
<keyword evidence="4" id="KW-1185">Reference proteome</keyword>
<dbReference type="Pfam" id="PF04264">
    <property type="entry name" value="YceI"/>
    <property type="match status" value="1"/>
</dbReference>
<dbReference type="Proteomes" id="UP000282106">
    <property type="component" value="Unassembled WGS sequence"/>
</dbReference>
<keyword evidence="1" id="KW-0732">Signal</keyword>
<dbReference type="Gene3D" id="2.40.128.110">
    <property type="entry name" value="Lipid/polyisoprenoid-binding, YceI-like"/>
    <property type="match status" value="1"/>
</dbReference>
<comment type="caution">
    <text evidence="3">The sequence shown here is derived from an EMBL/GenBank/DDBJ whole genome shotgun (WGS) entry which is preliminary data.</text>
</comment>
<protein>
    <submittedName>
        <fullName evidence="3">Polyisoprenoid-binding protein</fullName>
    </submittedName>
</protein>
<dbReference type="SUPFAM" id="SSF101874">
    <property type="entry name" value="YceI-like"/>
    <property type="match status" value="1"/>
</dbReference>
<feature type="signal peptide" evidence="1">
    <location>
        <begin position="1"/>
        <end position="25"/>
    </location>
</feature>
<gene>
    <name evidence="3" type="ORF">ED208_10315</name>
</gene>
<dbReference type="PANTHER" id="PTHR34406:SF1">
    <property type="entry name" value="PROTEIN YCEI"/>
    <property type="match status" value="1"/>
</dbReference>
<dbReference type="PANTHER" id="PTHR34406">
    <property type="entry name" value="PROTEIN YCEI"/>
    <property type="match status" value="1"/>
</dbReference>
<dbReference type="InterPro" id="IPR007372">
    <property type="entry name" value="Lipid/polyisoprenoid-bd_YceI"/>
</dbReference>
<evidence type="ECO:0000313" key="4">
    <source>
        <dbReference type="Proteomes" id="UP000282106"/>
    </source>
</evidence>
<name>A0A3N0V9Y6_9GAMM</name>
<evidence type="ECO:0000313" key="3">
    <source>
        <dbReference type="EMBL" id="ROH89519.1"/>
    </source>
</evidence>
<evidence type="ECO:0000259" key="2">
    <source>
        <dbReference type="SMART" id="SM00867"/>
    </source>
</evidence>
<feature type="chain" id="PRO_5017969121" evidence="1">
    <location>
        <begin position="26"/>
        <end position="182"/>
    </location>
</feature>
<dbReference type="InterPro" id="IPR036761">
    <property type="entry name" value="TTHA0802/YceI-like_sf"/>
</dbReference>
<evidence type="ECO:0000256" key="1">
    <source>
        <dbReference type="SAM" id="SignalP"/>
    </source>
</evidence>
<sequence length="182" mass="19521">MKFVPKSLFALGLLSFGALAPAALAIDSAKSKATATFKQMNVPVDGEFTKIAGTVSFDPAKPEAASASIEIDTAGFDLGMEDYNAEVRKKEWFDSKTYPKASFQSTAFKALGGDRYQASGKLTIKGKSADISLPVTVKREAAATVFEGSLPVSRKTYGIGDPSWNEVVDDLVTVKFRIVQPR</sequence>
<reference evidence="3 4" key="1">
    <citation type="submission" date="2018-10" db="EMBL/GenBank/DDBJ databases">
        <authorList>
            <person name="Chen W.-M."/>
        </authorList>
    </citation>
    <scope>NUCLEOTIDE SEQUENCE [LARGE SCALE GENOMIC DNA]</scope>
    <source>
        <strain evidence="3 4">THS-13</strain>
    </source>
</reference>
<dbReference type="InParanoid" id="A0A3N0V9Y6"/>
<feature type="domain" description="Lipid/polyisoprenoid-binding YceI-like" evidence="2">
    <location>
        <begin position="23"/>
        <end position="181"/>
    </location>
</feature>
<proteinExistence type="predicted"/>
<dbReference type="SMART" id="SM00867">
    <property type="entry name" value="YceI"/>
    <property type="match status" value="1"/>
</dbReference>
<dbReference type="AlphaFoldDB" id="A0A3N0V9Y6"/>
<organism evidence="3 4">
    <name type="scientific">Stagnimonas aquatica</name>
    <dbReference type="NCBI Taxonomy" id="2689987"/>
    <lineage>
        <taxon>Bacteria</taxon>
        <taxon>Pseudomonadati</taxon>
        <taxon>Pseudomonadota</taxon>
        <taxon>Gammaproteobacteria</taxon>
        <taxon>Nevskiales</taxon>
        <taxon>Nevskiaceae</taxon>
        <taxon>Stagnimonas</taxon>
    </lineage>
</organism>
<accession>A0A3N0V9Y6</accession>
<dbReference type="RefSeq" id="WP_123211816.1">
    <property type="nucleotide sequence ID" value="NZ_RJVO01000004.1"/>
</dbReference>